<name>A0A9W8GDD6_9FUNG</name>
<reference evidence="2" key="1">
    <citation type="submission" date="2022-07" db="EMBL/GenBank/DDBJ databases">
        <title>Phylogenomic reconstructions and comparative analyses of Kickxellomycotina fungi.</title>
        <authorList>
            <person name="Reynolds N.K."/>
            <person name="Stajich J.E."/>
            <person name="Barry K."/>
            <person name="Grigoriev I.V."/>
            <person name="Crous P."/>
            <person name="Smith M.E."/>
        </authorList>
    </citation>
    <scope>NUCLEOTIDE SEQUENCE</scope>
    <source>
        <strain evidence="2">NRRL 3115</strain>
    </source>
</reference>
<feature type="compositionally biased region" description="Low complexity" evidence="1">
    <location>
        <begin position="1"/>
        <end position="16"/>
    </location>
</feature>
<feature type="compositionally biased region" description="Polar residues" evidence="1">
    <location>
        <begin position="62"/>
        <end position="82"/>
    </location>
</feature>
<proteinExistence type="predicted"/>
<feature type="region of interest" description="Disordered" evidence="1">
    <location>
        <begin position="750"/>
        <end position="777"/>
    </location>
</feature>
<comment type="caution">
    <text evidence="2">The sequence shown here is derived from an EMBL/GenBank/DDBJ whole genome shotgun (WGS) entry which is preliminary data.</text>
</comment>
<feature type="region of interest" description="Disordered" evidence="1">
    <location>
        <begin position="635"/>
        <end position="658"/>
    </location>
</feature>
<sequence>MATSTAAALASAVAPTTPTPAASPPYTRNAKHKQQSPFIFQRPHIAAAAAAVTAKGKPGETLVQSWTQQPLPSSNSNAPQTPWWLTSDAEHAHTACPLRPFAHMVVALPSSIPDGSSDAGKDSSIGSTKYAGRGECNDCLSGAAETAPGGAQCRNQCACATQPPLAVERLISSRIVHLSDALRRKMNSVTTTRGVDSTVGDILQFAAGSRDRSTARHPATRMRSVSTGIWNMLGWLVGVNESSNKSTSLQTHGHMRDAYSACTAGAGTASSAAIASAEPLWPYRRREPALVPNDDPLLVGNEGLGTVELAAVKAGKHGCVFALCAHALSPDMQREWLAWHAWSKHQDRRQCPDGADHWLSALGLDGMQLAIIHVAEVSTLHRVACHGIDYLMPPSLPLEQYFGHLFDSGRPLGPPPMLPPLLKPESSEDSVDAAIRWISLLVSRHGLVEMAYPLGRTPIVPTMADADSDDLALETGPPVALGSYLGESIFSRIHPEDVVRVVKALRLAWDARPDVYHFSRLRREWQRRRLSSAGERAVASAPSTPPLRPHRAATMSAATIAAVSSGGRHASLISNRQVYHREGIEVSNGVVELNVQIQLTGTPSAIDWNDPESMSEHTRFARMKLTRWPLILKPPRTNSTYRTGMQPGGYPPESEEPQDGFVLIGLRPLPEPSRTRSRSTAEPYDIMPDLKKLSISSTASTSTLIGLGVGSQSSNSSMHDSSDLVRLCRSASSLSCQETTARPSIEFADAVAQSSSQRGPSSSGSNSSNGSNATRAGDLGWPSSIAIPMARPVVGLSNNAVQTATGMSPHLTMRRRSNITVGSQQRNNPEEGLAARMYGTPCEFTY</sequence>
<feature type="compositionally biased region" description="Low complexity" evidence="1">
    <location>
        <begin position="754"/>
        <end position="772"/>
    </location>
</feature>
<protein>
    <submittedName>
        <fullName evidence="2">Uncharacterized protein</fullName>
    </submittedName>
</protein>
<evidence type="ECO:0000313" key="3">
    <source>
        <dbReference type="Proteomes" id="UP001151518"/>
    </source>
</evidence>
<gene>
    <name evidence="2" type="ORF">GGI25_001135</name>
</gene>
<organism evidence="2 3">
    <name type="scientific">Coemansia spiralis</name>
    <dbReference type="NCBI Taxonomy" id="417178"/>
    <lineage>
        <taxon>Eukaryota</taxon>
        <taxon>Fungi</taxon>
        <taxon>Fungi incertae sedis</taxon>
        <taxon>Zoopagomycota</taxon>
        <taxon>Kickxellomycotina</taxon>
        <taxon>Kickxellomycetes</taxon>
        <taxon>Kickxellales</taxon>
        <taxon>Kickxellaceae</taxon>
        <taxon>Coemansia</taxon>
    </lineage>
</organism>
<dbReference type="Proteomes" id="UP001151518">
    <property type="component" value="Unassembled WGS sequence"/>
</dbReference>
<feature type="region of interest" description="Disordered" evidence="1">
    <location>
        <begin position="1"/>
        <end position="35"/>
    </location>
</feature>
<feature type="region of interest" description="Disordered" evidence="1">
    <location>
        <begin position="60"/>
        <end position="82"/>
    </location>
</feature>
<accession>A0A9W8GDD6</accession>
<dbReference type="OrthoDB" id="39591at2759"/>
<evidence type="ECO:0000256" key="1">
    <source>
        <dbReference type="SAM" id="MobiDB-lite"/>
    </source>
</evidence>
<dbReference type="EMBL" id="JANBTW010000008">
    <property type="protein sequence ID" value="KAJ2679946.1"/>
    <property type="molecule type" value="Genomic_DNA"/>
</dbReference>
<evidence type="ECO:0000313" key="2">
    <source>
        <dbReference type="EMBL" id="KAJ2679946.1"/>
    </source>
</evidence>
<dbReference type="AlphaFoldDB" id="A0A9W8GDD6"/>